<sequence length="114" mass="12805">MANDGIDKTNRKIGESSVIQKMGFFGLCPECELRSVTLLPPFGLKSQQRLGRTLLLRKMYLISPVNVLLLNHALSTTLLIRSLFITINSLPRCIITKTTILNLFGDMRTLSKEI</sequence>
<evidence type="ECO:0000313" key="1">
    <source>
        <dbReference type="EMBL" id="ESA23452.1"/>
    </source>
</evidence>
<dbReference type="AlphaFoldDB" id="U9UUQ5"/>
<reference evidence="1" key="1">
    <citation type="submission" date="2013-07" db="EMBL/GenBank/DDBJ databases">
        <title>The genome of an arbuscular mycorrhizal fungus provides insights into the evolution of the oldest plant symbiosis.</title>
        <authorList>
            <consortium name="DOE Joint Genome Institute"/>
            <person name="Tisserant E."/>
            <person name="Malbreil M."/>
            <person name="Kuo A."/>
            <person name="Kohler A."/>
            <person name="Symeonidi A."/>
            <person name="Balestrini R."/>
            <person name="Charron P."/>
            <person name="Duensing N."/>
            <person name="Frei-dit-Frey N."/>
            <person name="Gianinazzi-Pearson V."/>
            <person name="Gilbert B."/>
            <person name="Handa Y."/>
            <person name="Hijri M."/>
            <person name="Kaul R."/>
            <person name="Kawaguchi M."/>
            <person name="Krajinski F."/>
            <person name="Lammers P."/>
            <person name="Lapierre D."/>
            <person name="Masclaux F.G."/>
            <person name="Murat C."/>
            <person name="Morin E."/>
            <person name="Ndikumana S."/>
            <person name="Pagni M."/>
            <person name="Petitpierre D."/>
            <person name="Requena N."/>
            <person name="Rosikiewicz P."/>
            <person name="Riley R."/>
            <person name="Saito K."/>
            <person name="San Clemente H."/>
            <person name="Shapiro H."/>
            <person name="van Tuinen D."/>
            <person name="Becard G."/>
            <person name="Bonfante P."/>
            <person name="Paszkowski U."/>
            <person name="Shachar-Hill Y."/>
            <person name="Young J.P."/>
            <person name="Sanders I.R."/>
            <person name="Henrissat B."/>
            <person name="Rensing S.A."/>
            <person name="Grigoriev I.V."/>
            <person name="Corradi N."/>
            <person name="Roux C."/>
            <person name="Martin F."/>
        </authorList>
    </citation>
    <scope>NUCLEOTIDE SEQUENCE</scope>
    <source>
        <strain evidence="1">DAOM 197198</strain>
    </source>
</reference>
<accession>U9UUQ5</accession>
<organism evidence="1">
    <name type="scientific">Rhizophagus irregularis (strain DAOM 181602 / DAOM 197198 / MUCL 43194)</name>
    <name type="common">Arbuscular mycorrhizal fungus</name>
    <name type="synonym">Glomus intraradices</name>
    <dbReference type="NCBI Taxonomy" id="747089"/>
    <lineage>
        <taxon>Eukaryota</taxon>
        <taxon>Fungi</taxon>
        <taxon>Fungi incertae sedis</taxon>
        <taxon>Mucoromycota</taxon>
        <taxon>Glomeromycotina</taxon>
        <taxon>Glomeromycetes</taxon>
        <taxon>Glomerales</taxon>
        <taxon>Glomeraceae</taxon>
        <taxon>Rhizophagus</taxon>
    </lineage>
</organism>
<name>U9UUQ5_RHIID</name>
<dbReference type="EMBL" id="KI274768">
    <property type="protein sequence ID" value="ESA23452.1"/>
    <property type="molecule type" value="Genomic_DNA"/>
</dbReference>
<proteinExistence type="predicted"/>
<gene>
    <name evidence="1" type="ORF">GLOINDRAFT_90928</name>
</gene>
<dbReference type="HOGENOM" id="CLU_2122327_0_0_1"/>
<protein>
    <submittedName>
        <fullName evidence="1">Uncharacterized protein</fullName>
    </submittedName>
</protein>